<dbReference type="KEGG" id="spac:B1H29_24655"/>
<evidence type="ECO:0000313" key="2">
    <source>
        <dbReference type="Proteomes" id="UP000189443"/>
    </source>
</evidence>
<protein>
    <submittedName>
        <fullName evidence="1">Uncharacterized protein</fullName>
    </submittedName>
</protein>
<dbReference type="Proteomes" id="UP000189443">
    <property type="component" value="Chromosome"/>
</dbReference>
<dbReference type="AlphaFoldDB" id="A0A1S6JD05"/>
<dbReference type="RefSeq" id="WP_055416868.1">
    <property type="nucleotide sequence ID" value="NZ_CP019724.1"/>
</dbReference>
<organism evidence="1 2">
    <name type="scientific">Streptomyces pactum</name>
    <dbReference type="NCBI Taxonomy" id="68249"/>
    <lineage>
        <taxon>Bacteria</taxon>
        <taxon>Bacillati</taxon>
        <taxon>Actinomycetota</taxon>
        <taxon>Actinomycetes</taxon>
        <taxon>Kitasatosporales</taxon>
        <taxon>Streptomycetaceae</taxon>
        <taxon>Streptomyces</taxon>
    </lineage>
</organism>
<dbReference type="OrthoDB" id="4308266at2"/>
<name>A0A1S6JD05_9ACTN</name>
<evidence type="ECO:0000313" key="1">
    <source>
        <dbReference type="EMBL" id="AQS69654.1"/>
    </source>
</evidence>
<accession>A0A1S6JD05</accession>
<reference evidence="1 2" key="1">
    <citation type="submission" date="2017-02" db="EMBL/GenBank/DDBJ databases">
        <title>Streptomyces pactum ACT12 Genome sequencing and assembly.</title>
        <authorList>
            <person name="Xue Q."/>
            <person name="Yan X."/>
            <person name="Jia L."/>
            <person name="Yan H."/>
        </authorList>
    </citation>
    <scope>NUCLEOTIDE SEQUENCE [LARGE SCALE GENOMIC DNA]</scope>
    <source>
        <strain evidence="1 2">ACT12</strain>
    </source>
</reference>
<keyword evidence="2" id="KW-1185">Reference proteome</keyword>
<sequence length="638" mass="70472">MGHPAWKAEAIRKAAEHPVGPGSVGIRAMAHKSGFQHIDPSDYGCPRLAAQLADEWLEYVAATQITGWAPAYRRAIHRFCKDMTTAFGADARGLTLASPELVDALIRWERSLPEGYKTGSKSPGYLASSLRTLIIRRDDHADRTVDPVLVRIARGPMLISWGESNERDEFTRADKQAMLRAAWNCIRALETRLTAGWALASQGQDPRQGSWTNVPDLLWGLSQGQVEPADIRAALPTPSQWPEDLRALVAGTDGIVTSRTATSQLARRLVAQLYPTTLDLHPFRVLLMDTTGHAAEEVTGFGEDDVEFLPKGVRLTLLKNRAERLRHRAFRDAAATASEDEEGEKVFTDRPRRETSTVVRRLLDVTARVRARAPQLTGSLFVRAVVRPDDVLAFDYWNFSVPNATFVAWLDSVGVKVTGEPHIGRMRKSTKVEKAIATGGRISAAADDHLEETFKGHYAQGTTLRILSGEVITTAQDHWFGKAVDQPQGPTVVSPDAAGLATDSDRLHQLGLDGDTASDIVQGQLDMGLSHCVNPWESPFSRPGELCAVAPLRCLECRNAWIMPSQLPQLLLFQDHLERMRRRLTPLVFTRLWGQSYVNLRAVLADRSDEDKAIARKHIEAGEASLDLPLVAHAEFDS</sequence>
<gene>
    <name evidence="1" type="ORF">B1H29_24655</name>
</gene>
<dbReference type="EMBL" id="CP019724">
    <property type="protein sequence ID" value="AQS69654.1"/>
    <property type="molecule type" value="Genomic_DNA"/>
</dbReference>
<proteinExistence type="predicted"/>